<dbReference type="AlphaFoldDB" id="A0AAV3F272"/>
<evidence type="ECO:0000313" key="2">
    <source>
        <dbReference type="Proteomes" id="UP000004834"/>
    </source>
</evidence>
<dbReference type="EMBL" id="AGEE01000030">
    <property type="protein sequence ID" value="EHO09796.1"/>
    <property type="molecule type" value="Genomic_DNA"/>
</dbReference>
<accession>A0AAV3F272</accession>
<gene>
    <name evidence="1" type="ORF">HMPREF9715_02349</name>
</gene>
<dbReference type="RefSeq" id="WP_006263960.1">
    <property type="nucleotide sequence ID" value="NZ_JH590838.1"/>
</dbReference>
<proteinExistence type="predicted"/>
<protein>
    <recommendedName>
        <fullName evidence="3">Gliding motility-associated C-terminal domain-containing protein</fullName>
    </recommendedName>
</protein>
<reference evidence="1 2" key="1">
    <citation type="submission" date="2011-11" db="EMBL/GenBank/DDBJ databases">
        <title>The Genome Sequence of Myroides odoratimimus CIP 101113.</title>
        <authorList>
            <person name="Earl A."/>
            <person name="Ward D."/>
            <person name="Feldgarden M."/>
            <person name="Gevers D."/>
            <person name="Huys G."/>
            <person name="Young S.K."/>
            <person name="Zeng Q."/>
            <person name="Gargeya S."/>
            <person name="Fitzgerald M."/>
            <person name="Haas B."/>
            <person name="Abouelleil A."/>
            <person name="Alvarado L."/>
            <person name="Arachchi H.M."/>
            <person name="Berlin A."/>
            <person name="Brown A."/>
            <person name="Chapman S.B."/>
            <person name="Chen Z."/>
            <person name="Dunbar C."/>
            <person name="Freedman E."/>
            <person name="Gearin G."/>
            <person name="Goldberg J."/>
            <person name="Griggs A."/>
            <person name="Gujja S."/>
            <person name="Heiman D."/>
            <person name="Howarth C."/>
            <person name="Larson L."/>
            <person name="Lui A."/>
            <person name="MacDonald P.J.P."/>
            <person name="Montmayeur A."/>
            <person name="Murphy C."/>
            <person name="Neiman D."/>
            <person name="Pearson M."/>
            <person name="Priest M."/>
            <person name="Roberts A."/>
            <person name="Saif S."/>
            <person name="Shea T."/>
            <person name="Shenoy N."/>
            <person name="Sisk P."/>
            <person name="Stolte C."/>
            <person name="Sykes S."/>
            <person name="Wortman J."/>
            <person name="Nusbaum C."/>
            <person name="Birren B."/>
        </authorList>
    </citation>
    <scope>NUCLEOTIDE SEQUENCE [LARGE SCALE GENOMIC DNA]</scope>
    <source>
        <strain evidence="1 2">CIP 101113</strain>
    </source>
</reference>
<dbReference type="Pfam" id="PF13585">
    <property type="entry name" value="CHU_C"/>
    <property type="match status" value="1"/>
</dbReference>
<comment type="caution">
    <text evidence="1">The sequence shown here is derived from an EMBL/GenBank/DDBJ whole genome shotgun (WGS) entry which is preliminary data.</text>
</comment>
<sequence>MRTRYLHTICFSLFYITTFSQVDIAKDFINQGDFIVLEGSIVSSDYFFTNASTGNFENRGTLYYYNDFKNDNLFYPGGTKSSKVYFNSSKDNAPQLIEGLKLSEFYDIEFNNSFLNHGFNLSNEITVKGNSSFVNGVVNVLDNEGMITFLPKSTTTQVSDVSHVDGYVEKKGSDSFIFPIGHKGYYRPAIISALSSEKDLYVGKYQYETPDFFTNRLAKSGVITNLDTKEYWEIKRSDFNSGDIMLTLSWDERTTPKELLVNPEKKLHIVRWDAKQQLWVDEGGVVDLEKKEITTPTSVKGYGFFTLATVNTDLILDGDIVIYNLVSPDGDGKNDYFIIDNINRFPNNTVEIYNRWGVKVYDTKSYDSAGNVFRGYSDGRVTINKGEKLPTGTYFYIVSYEYKDANGSRMIKKSGYLHLESNK</sequence>
<evidence type="ECO:0000313" key="1">
    <source>
        <dbReference type="EMBL" id="EHO09796.1"/>
    </source>
</evidence>
<organism evidence="1 2">
    <name type="scientific">Myroides odoratimimus CIP 101113</name>
    <dbReference type="NCBI Taxonomy" id="883154"/>
    <lineage>
        <taxon>Bacteria</taxon>
        <taxon>Pseudomonadati</taxon>
        <taxon>Bacteroidota</taxon>
        <taxon>Flavobacteriia</taxon>
        <taxon>Flavobacteriales</taxon>
        <taxon>Flavobacteriaceae</taxon>
        <taxon>Myroides</taxon>
    </lineage>
</organism>
<name>A0AAV3F272_9FLAO</name>
<dbReference type="Proteomes" id="UP000004834">
    <property type="component" value="Unassembled WGS sequence"/>
</dbReference>
<evidence type="ECO:0008006" key="3">
    <source>
        <dbReference type="Google" id="ProtNLM"/>
    </source>
</evidence>